<dbReference type="InterPro" id="IPR029471">
    <property type="entry name" value="HNH_5"/>
</dbReference>
<gene>
    <name evidence="2" type="ORF">FC81_GL000680</name>
</gene>
<dbReference type="RefSeq" id="WP_057742850.1">
    <property type="nucleotide sequence ID" value="NZ_AZEF01000012.1"/>
</dbReference>
<comment type="caution">
    <text evidence="2">The sequence shown here is derived from an EMBL/GenBank/DDBJ whole genome shotgun (WGS) entry which is preliminary data.</text>
</comment>
<proteinExistence type="predicted"/>
<dbReference type="InterPro" id="IPR003615">
    <property type="entry name" value="HNH_nuc"/>
</dbReference>
<dbReference type="EMBL" id="AZEF01000012">
    <property type="protein sequence ID" value="KRL02513.1"/>
    <property type="molecule type" value="Genomic_DNA"/>
</dbReference>
<keyword evidence="3" id="KW-1185">Reference proteome</keyword>
<reference evidence="2 3" key="1">
    <citation type="journal article" date="2015" name="Genome Announc.">
        <title>Expanding the biotechnology potential of lactobacilli through comparative genomics of 213 strains and associated genera.</title>
        <authorList>
            <person name="Sun Z."/>
            <person name="Harris H.M."/>
            <person name="McCann A."/>
            <person name="Guo C."/>
            <person name="Argimon S."/>
            <person name="Zhang W."/>
            <person name="Yang X."/>
            <person name="Jeffery I.B."/>
            <person name="Cooney J.C."/>
            <person name="Kagawa T.F."/>
            <person name="Liu W."/>
            <person name="Song Y."/>
            <person name="Salvetti E."/>
            <person name="Wrobel A."/>
            <person name="Rasinkangas P."/>
            <person name="Parkhill J."/>
            <person name="Rea M.C."/>
            <person name="O'Sullivan O."/>
            <person name="Ritari J."/>
            <person name="Douillard F.P."/>
            <person name="Paul Ross R."/>
            <person name="Yang R."/>
            <person name="Briner A.E."/>
            <person name="Felis G.E."/>
            <person name="de Vos W.M."/>
            <person name="Barrangou R."/>
            <person name="Klaenhammer T.R."/>
            <person name="Caufield P.W."/>
            <person name="Cui Y."/>
            <person name="Zhang H."/>
            <person name="O'Toole P.W."/>
        </authorList>
    </citation>
    <scope>NUCLEOTIDE SEQUENCE [LARGE SCALE GENOMIC DNA]</scope>
    <source>
        <strain evidence="2 3">DSM 19910</strain>
    </source>
</reference>
<dbReference type="CDD" id="cd00085">
    <property type="entry name" value="HNHc"/>
    <property type="match status" value="1"/>
</dbReference>
<evidence type="ECO:0000259" key="1">
    <source>
        <dbReference type="SMART" id="SM00507"/>
    </source>
</evidence>
<evidence type="ECO:0000313" key="2">
    <source>
        <dbReference type="EMBL" id="KRL02513.1"/>
    </source>
</evidence>
<dbReference type="Pfam" id="PF14279">
    <property type="entry name" value="HNH_5"/>
    <property type="match status" value="1"/>
</dbReference>
<dbReference type="PANTHER" id="PTHR33877:SF2">
    <property type="entry name" value="OS07G0170200 PROTEIN"/>
    <property type="match status" value="1"/>
</dbReference>
<name>A0A0R1M427_9LACO</name>
<dbReference type="OrthoDB" id="9802901at2"/>
<dbReference type="PATRIC" id="fig|1423731.3.peg.698"/>
<dbReference type="SMART" id="SM00507">
    <property type="entry name" value="HNHc"/>
    <property type="match status" value="1"/>
</dbReference>
<protein>
    <recommendedName>
        <fullName evidence="1">HNH nuclease domain-containing protein</fullName>
    </recommendedName>
</protein>
<accession>A0A0R1M427</accession>
<dbReference type="PANTHER" id="PTHR33877">
    <property type="entry name" value="SLL1193 PROTEIN"/>
    <property type="match status" value="1"/>
</dbReference>
<dbReference type="STRING" id="1423731.FC81_GL000680"/>
<feature type="domain" description="HNH nuclease" evidence="1">
    <location>
        <begin position="184"/>
        <end position="242"/>
    </location>
</feature>
<dbReference type="AlphaFoldDB" id="A0A0R1M427"/>
<evidence type="ECO:0000313" key="3">
    <source>
        <dbReference type="Proteomes" id="UP000051621"/>
    </source>
</evidence>
<dbReference type="InterPro" id="IPR052892">
    <property type="entry name" value="NA-targeting_endonuclease"/>
</dbReference>
<dbReference type="Proteomes" id="UP000051621">
    <property type="component" value="Unassembled WGS sequence"/>
</dbReference>
<organism evidence="2 3">
    <name type="scientific">Liquorilactobacillus capillatus DSM 19910</name>
    <dbReference type="NCBI Taxonomy" id="1423731"/>
    <lineage>
        <taxon>Bacteria</taxon>
        <taxon>Bacillati</taxon>
        <taxon>Bacillota</taxon>
        <taxon>Bacilli</taxon>
        <taxon>Lactobacillales</taxon>
        <taxon>Lactobacillaceae</taxon>
        <taxon>Liquorilactobacillus</taxon>
    </lineage>
</organism>
<dbReference type="Gene3D" id="1.10.30.50">
    <property type="match status" value="1"/>
</dbReference>
<sequence>MYIKKCTICGKEFKTDHRKTKTCSKSCASTLRYKRNAMQREQAFANKISLLHPGVEYISGFKANDNHFNYRVLLMCKQTGIKFYAYVSAIRKKKWHCSVCSHSASMCVINSDREKYDSLMNKHFTIDIYIPCRLCGNVFLAHSMCRCYCSTECRKAKENHDKSARKSKRYERAKANGKYEAISLQRLYIRDKGKCYLCGKHLALTEDYNRTDAPTIEHVIPICKGGTNTWENVKLACRNCNVEKGIKILGA</sequence>